<organism evidence="2 3">
    <name type="scientific">Nosema bombycis (strain CQ1 / CVCC 102059)</name>
    <name type="common">Microsporidian parasite</name>
    <name type="synonym">Pebrine of silkworm</name>
    <dbReference type="NCBI Taxonomy" id="578461"/>
    <lineage>
        <taxon>Eukaryota</taxon>
        <taxon>Fungi</taxon>
        <taxon>Fungi incertae sedis</taxon>
        <taxon>Microsporidia</taxon>
        <taxon>Nosematidae</taxon>
        <taxon>Nosema</taxon>
    </lineage>
</organism>
<name>R0MDJ0_NOSB1</name>
<proteinExistence type="predicted"/>
<dbReference type="Proteomes" id="UP000016927">
    <property type="component" value="Unassembled WGS sequence"/>
</dbReference>
<feature type="coiled-coil region" evidence="1">
    <location>
        <begin position="1"/>
        <end position="61"/>
    </location>
</feature>
<accession>R0MDJ0</accession>
<keyword evidence="3" id="KW-1185">Reference proteome</keyword>
<dbReference type="AlphaFoldDB" id="R0MDJ0"/>
<reference evidence="2 3" key="1">
    <citation type="journal article" date="2013" name="BMC Genomics">
        <title>Comparative genomics of parasitic silkworm microsporidia reveal an association between genome expansion and host adaptation.</title>
        <authorList>
            <person name="Pan G."/>
            <person name="Xu J."/>
            <person name="Li T."/>
            <person name="Xia Q."/>
            <person name="Liu S.L."/>
            <person name="Zhang G."/>
            <person name="Li S."/>
            <person name="Li C."/>
            <person name="Liu H."/>
            <person name="Yang L."/>
            <person name="Liu T."/>
            <person name="Zhang X."/>
            <person name="Wu Z."/>
            <person name="Fan W."/>
            <person name="Dang X."/>
            <person name="Xiang H."/>
            <person name="Tao M."/>
            <person name="Li Y."/>
            <person name="Hu J."/>
            <person name="Li Z."/>
            <person name="Lin L."/>
            <person name="Luo J."/>
            <person name="Geng L."/>
            <person name="Wang L."/>
            <person name="Long M."/>
            <person name="Wan Y."/>
            <person name="He N."/>
            <person name="Zhang Z."/>
            <person name="Lu C."/>
            <person name="Keeling P.J."/>
            <person name="Wang J."/>
            <person name="Xiang Z."/>
            <person name="Zhou Z."/>
        </authorList>
    </citation>
    <scope>NUCLEOTIDE SEQUENCE [LARGE SCALE GENOMIC DNA]</scope>
    <source>
        <strain evidence="3">CQ1 / CVCC 102059</strain>
    </source>
</reference>
<keyword evidence="1" id="KW-0175">Coiled coil</keyword>
<sequence length="61" mass="7452">MNFIKEECEKFMKNLKNENENLLGTLKTQEIKNKKNYEEKIEKLIKKHDLKIKNLEKENEN</sequence>
<evidence type="ECO:0000256" key="1">
    <source>
        <dbReference type="SAM" id="Coils"/>
    </source>
</evidence>
<gene>
    <name evidence="2" type="ORF">NBO_514g0010</name>
</gene>
<evidence type="ECO:0000313" key="3">
    <source>
        <dbReference type="Proteomes" id="UP000016927"/>
    </source>
</evidence>
<dbReference type="VEuPathDB" id="MicrosporidiaDB:NBO_514g0010"/>
<dbReference type="EMBL" id="KB909422">
    <property type="protein sequence ID" value="EOB12145.1"/>
    <property type="molecule type" value="Genomic_DNA"/>
</dbReference>
<protein>
    <submittedName>
        <fullName evidence="2">Uncharacterized protein</fullName>
    </submittedName>
</protein>
<evidence type="ECO:0000313" key="2">
    <source>
        <dbReference type="EMBL" id="EOB12145.1"/>
    </source>
</evidence>
<dbReference type="HOGENOM" id="CLU_2923224_0_0_1"/>